<evidence type="ECO:0000256" key="1">
    <source>
        <dbReference type="SAM" id="MobiDB-lite"/>
    </source>
</evidence>
<name>A0ABQ5QAF9_9BACT</name>
<protein>
    <submittedName>
        <fullName evidence="3">Uncharacterized protein</fullName>
    </submittedName>
</protein>
<comment type="caution">
    <text evidence="3">The sequence shown here is derived from an EMBL/GenBank/DDBJ whole genome shotgun (WGS) entry which is preliminary data.</text>
</comment>
<feature type="compositionally biased region" description="Basic and acidic residues" evidence="1">
    <location>
        <begin position="42"/>
        <end position="52"/>
    </location>
</feature>
<dbReference type="EMBL" id="BSDE01000001">
    <property type="protein sequence ID" value="GLH71812.1"/>
    <property type="molecule type" value="Genomic_DNA"/>
</dbReference>
<reference evidence="3 4" key="1">
    <citation type="journal article" date="2023" name="Antonie Van Leeuwenhoek">
        <title>Mesoterricola silvestris gen. nov., sp. nov., Mesoterricola sediminis sp. nov., Geothrix oryzae sp. nov., Geothrix edaphica sp. nov., Geothrix rubra sp. nov., and Geothrix limicola sp. nov., six novel members of Acidobacteriota isolated from soils.</title>
        <authorList>
            <person name="Itoh H."/>
            <person name="Sugisawa Y."/>
            <person name="Mise K."/>
            <person name="Xu Z."/>
            <person name="Kuniyasu M."/>
            <person name="Ushijima N."/>
            <person name="Kawano K."/>
            <person name="Kobayashi E."/>
            <person name="Shiratori Y."/>
            <person name="Masuda Y."/>
            <person name="Senoo K."/>
        </authorList>
    </citation>
    <scope>NUCLEOTIDE SEQUENCE [LARGE SCALE GENOMIC DNA]</scope>
    <source>
        <strain evidence="3 4">Red804</strain>
    </source>
</reference>
<evidence type="ECO:0000313" key="4">
    <source>
        <dbReference type="Proteomes" id="UP001165069"/>
    </source>
</evidence>
<evidence type="ECO:0000313" key="3">
    <source>
        <dbReference type="EMBL" id="GLH71812.1"/>
    </source>
</evidence>
<gene>
    <name evidence="3" type="ORF">GETHLI_03140</name>
</gene>
<keyword evidence="4" id="KW-1185">Reference proteome</keyword>
<organism evidence="3 4">
    <name type="scientific">Geothrix limicola</name>
    <dbReference type="NCBI Taxonomy" id="2927978"/>
    <lineage>
        <taxon>Bacteria</taxon>
        <taxon>Pseudomonadati</taxon>
        <taxon>Acidobacteriota</taxon>
        <taxon>Holophagae</taxon>
        <taxon>Holophagales</taxon>
        <taxon>Holophagaceae</taxon>
        <taxon>Geothrix</taxon>
    </lineage>
</organism>
<feature type="region of interest" description="Disordered" evidence="1">
    <location>
        <begin position="41"/>
        <end position="86"/>
    </location>
</feature>
<feature type="chain" id="PRO_5046691690" evidence="2">
    <location>
        <begin position="23"/>
        <end position="86"/>
    </location>
</feature>
<proteinExistence type="predicted"/>
<accession>A0ABQ5QAF9</accession>
<dbReference type="Proteomes" id="UP001165069">
    <property type="component" value="Unassembled WGS sequence"/>
</dbReference>
<keyword evidence="2" id="KW-0732">Signal</keyword>
<evidence type="ECO:0000256" key="2">
    <source>
        <dbReference type="SAM" id="SignalP"/>
    </source>
</evidence>
<sequence length="86" mass="9128">MRLVLNVVPTLLLLAGNLSALAVQPEPPRSVATHRIQVIRPGKGEPRTREAVAARTASPQTPTTDGGMRRTRPYQPAKPGEGAPKG</sequence>
<feature type="signal peptide" evidence="2">
    <location>
        <begin position="1"/>
        <end position="22"/>
    </location>
</feature>